<feature type="binding site" evidence="6">
    <location>
        <position position="179"/>
    </location>
    <ligand>
        <name>substrate</name>
    </ligand>
</feature>
<dbReference type="Gene3D" id="3.10.20.340">
    <property type="entry name" value="ArgJ beta chain, C-terminal domain"/>
    <property type="match status" value="1"/>
</dbReference>
<dbReference type="EMBL" id="CP108482">
    <property type="protein sequence ID" value="WUS57826.1"/>
    <property type="molecule type" value="Genomic_DNA"/>
</dbReference>
<dbReference type="EC" id="2.3.1.35" evidence="6"/>
<dbReference type="Gene3D" id="3.60.70.12">
    <property type="entry name" value="L-amino peptidase D-ALA esterase/amidase"/>
    <property type="match status" value="1"/>
</dbReference>
<comment type="catalytic activity">
    <reaction evidence="6">
        <text>L-glutamate + acetyl-CoA = N-acetyl-L-glutamate + CoA + H(+)</text>
        <dbReference type="Rhea" id="RHEA:24292"/>
        <dbReference type="ChEBI" id="CHEBI:15378"/>
        <dbReference type="ChEBI" id="CHEBI:29985"/>
        <dbReference type="ChEBI" id="CHEBI:44337"/>
        <dbReference type="ChEBI" id="CHEBI:57287"/>
        <dbReference type="ChEBI" id="CHEBI:57288"/>
        <dbReference type="EC" id="2.3.1.1"/>
    </reaction>
</comment>
<keyword evidence="5 6" id="KW-0012">Acyltransferase</keyword>
<comment type="pathway">
    <text evidence="6">Amino-acid biosynthesis; L-arginine biosynthesis; L-ornithine and N-acetyl-L-glutamate from L-glutamate and N(2)-acetyl-L-ornithine (cyclic): step 1/1.</text>
</comment>
<dbReference type="CDD" id="cd02152">
    <property type="entry name" value="OAT"/>
    <property type="match status" value="1"/>
</dbReference>
<sequence>MVMDQPVPQGFRSYTANMGLKDSAHDFALVVSEVPAVSAAVYTKSRFAGPSVLLSRADTAAQRSRGMVVVSRNANVATGRVGAAHAEEVRRLAAAKAGVRPEELVIGSTGVIGRPYPIESIREGIAAIPAPLPPADFEAAAAAIMTTDTRAKSVHLRCGDAVVVGIAKGVGMIEPDMATLLAFFFTDAELAPGRLDAVFRRVVDRTFNALSIDTDTSTSDSAAVFANGLAGPVDEAEFELVLYRAALALVRDIASDGEGAGKLLEVRVTGARDAAQAKRVGKAVVNSPLVKTSVHGADPNWGRVAMAVGKLGDDLDIEPSRTRIHYGELEMFPEEPDDAMLERARGYLSGEEVVIRIDLGIADGGFTVYGCDLTEGYVELNSGYTT</sequence>
<feature type="chain" id="PRO_5044900534" description="Arginine biosynthesis bifunctional protein ArgJ beta chain" evidence="6">
    <location>
        <begin position="179"/>
        <end position="386"/>
    </location>
</feature>
<dbReference type="GO" id="GO:0004358">
    <property type="term" value="F:L-glutamate N-acetyltransferase activity, acting on acetyl-L-ornithine as donor"/>
    <property type="evidence" value="ECO:0007669"/>
    <property type="project" value="UniProtKB-EC"/>
</dbReference>
<dbReference type="Pfam" id="PF01960">
    <property type="entry name" value="ArgJ"/>
    <property type="match status" value="1"/>
</dbReference>
<feature type="binding site" evidence="6">
    <location>
        <position position="258"/>
    </location>
    <ligand>
        <name>substrate</name>
    </ligand>
</feature>
<comment type="subunit">
    <text evidence="2 6">Heterotetramer of two alpha and two beta chains.</text>
</comment>
<feature type="site" description="Involved in the stabilization of negative charge on the oxyanion by the formation of the oxyanion hole" evidence="6">
    <location>
        <position position="109"/>
    </location>
</feature>
<keyword evidence="8" id="KW-1185">Reference proteome</keyword>
<dbReference type="NCBIfam" id="TIGR00120">
    <property type="entry name" value="ArgJ"/>
    <property type="match status" value="1"/>
</dbReference>
<keyword evidence="6" id="KW-0511">Multifunctional enzyme</keyword>
<comment type="subcellular location">
    <subcellularLocation>
        <location evidence="6">Cytoplasm</location>
    </subcellularLocation>
</comment>
<dbReference type="InterPro" id="IPR016117">
    <property type="entry name" value="ArgJ-like_dom_sf"/>
</dbReference>
<evidence type="ECO:0000256" key="5">
    <source>
        <dbReference type="ARBA" id="ARBA00023315"/>
    </source>
</evidence>
<dbReference type="InterPro" id="IPR002813">
    <property type="entry name" value="Arg_biosynth_ArgJ"/>
</dbReference>
<feature type="binding site" evidence="6">
    <location>
        <position position="386"/>
    </location>
    <ligand>
        <name>substrate</name>
    </ligand>
</feature>
<name>A0ABZ1WAD4_9ACTN</name>
<accession>A0ABZ1WAD4</accession>
<dbReference type="PANTHER" id="PTHR23100:SF0">
    <property type="entry name" value="ARGININE BIOSYNTHESIS BIFUNCTIONAL PROTEIN ARGJ, MITOCHONDRIAL"/>
    <property type="match status" value="1"/>
</dbReference>
<feature type="binding site" evidence="6">
    <location>
        <position position="168"/>
    </location>
    <ligand>
        <name>substrate</name>
    </ligand>
</feature>
<feature type="chain" id="PRO_5044900535" description="Arginine biosynthesis bifunctional protein ArgJ alpha chain" evidence="6">
    <location>
        <begin position="1"/>
        <end position="178"/>
    </location>
</feature>
<keyword evidence="4 6" id="KW-0068">Autocatalytic cleavage</keyword>
<evidence type="ECO:0000256" key="4">
    <source>
        <dbReference type="ARBA" id="ARBA00022813"/>
    </source>
</evidence>
<dbReference type="HAMAP" id="MF_01106">
    <property type="entry name" value="ArgJ"/>
    <property type="match status" value="1"/>
</dbReference>
<evidence type="ECO:0000313" key="7">
    <source>
        <dbReference type="EMBL" id="WUS57826.1"/>
    </source>
</evidence>
<gene>
    <name evidence="6 7" type="primary">argJ</name>
    <name evidence="7" type="ORF">OG469_21320</name>
</gene>
<comment type="similarity">
    <text evidence="1 6">Belongs to the ArgJ family.</text>
</comment>
<evidence type="ECO:0000256" key="6">
    <source>
        <dbReference type="HAMAP-Rule" id="MF_01106"/>
    </source>
</evidence>
<feature type="site" description="Involved in the stabilization of negative charge on the oxyanion by the formation of the oxyanion hole" evidence="6">
    <location>
        <position position="110"/>
    </location>
</feature>
<feature type="binding site" evidence="6">
    <location>
        <position position="146"/>
    </location>
    <ligand>
        <name>substrate</name>
    </ligand>
</feature>
<dbReference type="NCBIfam" id="NF003802">
    <property type="entry name" value="PRK05388.1"/>
    <property type="match status" value="1"/>
</dbReference>
<evidence type="ECO:0000256" key="1">
    <source>
        <dbReference type="ARBA" id="ARBA00006774"/>
    </source>
</evidence>
<keyword evidence="3 6" id="KW-0808">Transferase</keyword>
<feature type="binding site" evidence="6">
    <location>
        <position position="381"/>
    </location>
    <ligand>
        <name>substrate</name>
    </ligand>
</feature>
<protein>
    <recommendedName>
        <fullName evidence="6">Arginine biosynthesis bifunctional protein ArgJ</fullName>
    </recommendedName>
    <domain>
        <recommendedName>
            <fullName evidence="6">Glutamate N-acetyltransferase</fullName>
            <ecNumber evidence="6">2.3.1.35</ecNumber>
        </recommendedName>
        <alternativeName>
            <fullName evidence="6">Ornithine acetyltransferase</fullName>
            <shortName evidence="6">OATase</shortName>
        </alternativeName>
        <alternativeName>
            <fullName evidence="6">Ornithine transacetylase</fullName>
        </alternativeName>
    </domain>
    <domain>
        <recommendedName>
            <fullName evidence="6">Amino-acid acetyltransferase</fullName>
            <ecNumber evidence="6">2.3.1.1</ecNumber>
        </recommendedName>
        <alternativeName>
            <fullName evidence="6">N-acetylglutamate synthase</fullName>
            <shortName evidence="6">AGSase</shortName>
        </alternativeName>
    </domain>
    <component>
        <recommendedName>
            <fullName evidence="6">Arginine biosynthesis bifunctional protein ArgJ alpha chain</fullName>
        </recommendedName>
    </component>
    <component>
        <recommendedName>
            <fullName evidence="6">Arginine biosynthesis bifunctional protein ArgJ beta chain</fullName>
        </recommendedName>
    </component>
</protein>
<evidence type="ECO:0000256" key="3">
    <source>
        <dbReference type="ARBA" id="ARBA00022679"/>
    </source>
</evidence>
<comment type="pathway">
    <text evidence="6">Amino-acid biosynthesis; L-arginine biosynthesis; N(2)-acetyl-L-ornithine from L-glutamate: step 1/4.</text>
</comment>
<dbReference type="InterPro" id="IPR042195">
    <property type="entry name" value="ArgJ_beta_C"/>
</dbReference>
<reference evidence="7 8" key="1">
    <citation type="submission" date="2022-10" db="EMBL/GenBank/DDBJ databases">
        <title>The complete genomes of actinobacterial strains from the NBC collection.</title>
        <authorList>
            <person name="Joergensen T.S."/>
            <person name="Alvarez Arevalo M."/>
            <person name="Sterndorff E.B."/>
            <person name="Faurdal D."/>
            <person name="Vuksanovic O."/>
            <person name="Mourched A.-S."/>
            <person name="Charusanti P."/>
            <person name="Shaw S."/>
            <person name="Blin K."/>
            <person name="Weber T."/>
        </authorList>
    </citation>
    <scope>NUCLEOTIDE SEQUENCE [LARGE SCALE GENOMIC DNA]</scope>
    <source>
        <strain evidence="7 8">NBC_01247</strain>
    </source>
</reference>
<feature type="active site" description="Nucleophile" evidence="6">
    <location>
        <position position="179"/>
    </location>
</feature>
<keyword evidence="6" id="KW-0963">Cytoplasm</keyword>
<keyword evidence="6" id="KW-0055">Arginine biosynthesis</keyword>
<dbReference type="EC" id="2.3.1.1" evidence="6"/>
<evidence type="ECO:0000256" key="2">
    <source>
        <dbReference type="ARBA" id="ARBA00011475"/>
    </source>
</evidence>
<keyword evidence="6" id="KW-0028">Amino-acid biosynthesis</keyword>
<proteinExistence type="inferred from homology"/>
<organism evidence="7 8">
    <name type="scientific">Kitasatospora herbaricolor</name>
    <dbReference type="NCBI Taxonomy" id="68217"/>
    <lineage>
        <taxon>Bacteria</taxon>
        <taxon>Bacillati</taxon>
        <taxon>Actinomycetota</taxon>
        <taxon>Actinomycetes</taxon>
        <taxon>Kitasatosporales</taxon>
        <taxon>Streptomycetaceae</taxon>
        <taxon>Kitasatospora</taxon>
    </lineage>
</organism>
<dbReference type="PANTHER" id="PTHR23100">
    <property type="entry name" value="ARGININE BIOSYNTHESIS BIFUNCTIONAL PROTEIN ARGJ"/>
    <property type="match status" value="1"/>
</dbReference>
<comment type="function">
    <text evidence="6">Catalyzes two activities which are involved in the cyclic version of arginine biosynthesis: the synthesis of N-acetylglutamate from glutamate and acetyl-CoA as the acetyl donor, and of ornithine by transacetylation between N(2)-acetylornithine and glutamate.</text>
</comment>
<dbReference type="Proteomes" id="UP001432014">
    <property type="component" value="Chromosome"/>
</dbReference>
<comment type="catalytic activity">
    <reaction evidence="6">
        <text>N(2)-acetyl-L-ornithine + L-glutamate = N-acetyl-L-glutamate + L-ornithine</text>
        <dbReference type="Rhea" id="RHEA:15349"/>
        <dbReference type="ChEBI" id="CHEBI:29985"/>
        <dbReference type="ChEBI" id="CHEBI:44337"/>
        <dbReference type="ChEBI" id="CHEBI:46911"/>
        <dbReference type="ChEBI" id="CHEBI:57805"/>
        <dbReference type="EC" id="2.3.1.35"/>
    </reaction>
</comment>
<evidence type="ECO:0000313" key="8">
    <source>
        <dbReference type="Proteomes" id="UP001432014"/>
    </source>
</evidence>
<feature type="site" description="Cleavage; by autolysis" evidence="6">
    <location>
        <begin position="178"/>
        <end position="179"/>
    </location>
</feature>
<dbReference type="SUPFAM" id="SSF56266">
    <property type="entry name" value="DmpA/ArgJ-like"/>
    <property type="match status" value="1"/>
</dbReference>